<dbReference type="Proteomes" id="UP001235840">
    <property type="component" value="Unassembled WGS sequence"/>
</dbReference>
<keyword evidence="3" id="KW-1185">Reference proteome</keyword>
<evidence type="ECO:0000313" key="2">
    <source>
        <dbReference type="EMBL" id="MDQ0165424.1"/>
    </source>
</evidence>
<dbReference type="RefSeq" id="WP_307392511.1">
    <property type="nucleotide sequence ID" value="NZ_BAAADK010000045.1"/>
</dbReference>
<feature type="signal peptide" evidence="1">
    <location>
        <begin position="1"/>
        <end position="19"/>
    </location>
</feature>
<sequence length="42" mass="4469">MKKGLVASALIFILSISFMNPLNDGGGTCYCEHVPVPFSITP</sequence>
<protein>
    <recommendedName>
        <fullName evidence="4">Cyclic lactone autoinducer peptide</fullName>
    </recommendedName>
</protein>
<gene>
    <name evidence="2" type="ORF">J2S11_001324</name>
</gene>
<dbReference type="EMBL" id="JAUSTY010000004">
    <property type="protein sequence ID" value="MDQ0165424.1"/>
    <property type="molecule type" value="Genomic_DNA"/>
</dbReference>
<feature type="chain" id="PRO_5046391721" description="Cyclic lactone autoinducer peptide" evidence="1">
    <location>
        <begin position="20"/>
        <end position="42"/>
    </location>
</feature>
<keyword evidence="1" id="KW-0732">Signal</keyword>
<proteinExistence type="predicted"/>
<name>A0ABT9VX20_9BACI</name>
<organism evidence="2 3">
    <name type="scientific">Caldalkalibacillus horti</name>
    <dbReference type="NCBI Taxonomy" id="77523"/>
    <lineage>
        <taxon>Bacteria</taxon>
        <taxon>Bacillati</taxon>
        <taxon>Bacillota</taxon>
        <taxon>Bacilli</taxon>
        <taxon>Bacillales</taxon>
        <taxon>Bacillaceae</taxon>
        <taxon>Caldalkalibacillus</taxon>
    </lineage>
</organism>
<reference evidence="2 3" key="1">
    <citation type="submission" date="2023-07" db="EMBL/GenBank/DDBJ databases">
        <title>Genomic Encyclopedia of Type Strains, Phase IV (KMG-IV): sequencing the most valuable type-strain genomes for metagenomic binning, comparative biology and taxonomic classification.</title>
        <authorList>
            <person name="Goeker M."/>
        </authorList>
    </citation>
    <scope>NUCLEOTIDE SEQUENCE [LARGE SCALE GENOMIC DNA]</scope>
    <source>
        <strain evidence="2 3">DSM 12751</strain>
    </source>
</reference>
<accession>A0ABT9VX20</accession>
<evidence type="ECO:0000256" key="1">
    <source>
        <dbReference type="SAM" id="SignalP"/>
    </source>
</evidence>
<evidence type="ECO:0008006" key="4">
    <source>
        <dbReference type="Google" id="ProtNLM"/>
    </source>
</evidence>
<evidence type="ECO:0000313" key="3">
    <source>
        <dbReference type="Proteomes" id="UP001235840"/>
    </source>
</evidence>
<comment type="caution">
    <text evidence="2">The sequence shown here is derived from an EMBL/GenBank/DDBJ whole genome shotgun (WGS) entry which is preliminary data.</text>
</comment>